<dbReference type="EMBL" id="CP002838">
    <property type="protein sequence ID" value="AEM39660.1"/>
    <property type="molecule type" value="Genomic_DNA"/>
</dbReference>
<proteinExistence type="inferred from homology"/>
<evidence type="ECO:0000256" key="2">
    <source>
        <dbReference type="ARBA" id="ARBA00022649"/>
    </source>
</evidence>
<dbReference type="Gene3D" id="4.10.1150.10">
    <property type="entry name" value="AF2212/PG0164-like"/>
    <property type="match status" value="1"/>
</dbReference>
<dbReference type="Proteomes" id="UP000001037">
    <property type="component" value="Chromosome"/>
</dbReference>
<dbReference type="GeneID" id="11138142"/>
<dbReference type="InterPro" id="IPR024069">
    <property type="entry name" value="AF2212-like_dom_sf"/>
</dbReference>
<protein>
    <recommendedName>
        <fullName evidence="3">Antitoxin</fullName>
    </recommendedName>
</protein>
<dbReference type="AlphaFoldDB" id="G0ECU0"/>
<keyword evidence="2 3" id="KW-1277">Toxin-antitoxin system</keyword>
<gene>
    <name evidence="4" type="ordered locus">Pyrfu_1806</name>
</gene>
<keyword evidence="5" id="KW-1185">Reference proteome</keyword>
<name>G0ECU0_PYRF1</name>
<evidence type="ECO:0000256" key="1">
    <source>
        <dbReference type="ARBA" id="ARBA00006615"/>
    </source>
</evidence>
<accession>G0ECU0</accession>
<dbReference type="InterPro" id="IPR008203">
    <property type="entry name" value="AF2212-like"/>
</dbReference>
<sequence>MTLCLELFVLRYEKGVLRPLEKLDLEEGEVLLVRIVGRELVEKVFGPLRVDKNTLEKVLREAEDELGIY</sequence>
<dbReference type="KEGG" id="pfm:Pyrfu_1806"/>
<dbReference type="RefSeq" id="WP_014027337.1">
    <property type="nucleotide sequence ID" value="NC_015931.1"/>
</dbReference>
<evidence type="ECO:0000313" key="5">
    <source>
        <dbReference type="Proteomes" id="UP000001037"/>
    </source>
</evidence>
<organism evidence="4 5">
    <name type="scientific">Pyrolobus fumarii (strain DSM 11204 / 1A)</name>
    <dbReference type="NCBI Taxonomy" id="694429"/>
    <lineage>
        <taxon>Archaea</taxon>
        <taxon>Thermoproteota</taxon>
        <taxon>Thermoprotei</taxon>
        <taxon>Desulfurococcales</taxon>
        <taxon>Pyrodictiaceae</taxon>
        <taxon>Pyrolobus</taxon>
    </lineage>
</organism>
<comment type="similarity">
    <text evidence="1 3">Belongs to the UPF0165 family.</text>
</comment>
<evidence type="ECO:0000256" key="3">
    <source>
        <dbReference type="RuleBase" id="RU368051"/>
    </source>
</evidence>
<comment type="function">
    <text evidence="3">Antitoxin component of a type II toxin-antitoxin (TA) system.</text>
</comment>
<dbReference type="eggNOG" id="arCOG08303">
    <property type="taxonomic scope" value="Archaea"/>
</dbReference>
<evidence type="ECO:0000313" key="4">
    <source>
        <dbReference type="EMBL" id="AEM39660.1"/>
    </source>
</evidence>
<dbReference type="STRING" id="694429.Pyrfu_1806"/>
<dbReference type="InParanoid" id="G0ECU0"/>
<dbReference type="SUPFAM" id="SSF141694">
    <property type="entry name" value="AF2212/PG0164-like"/>
    <property type="match status" value="1"/>
</dbReference>
<reference evidence="4 5" key="1">
    <citation type="journal article" date="2011" name="Stand. Genomic Sci.">
        <title>Complete genome sequence of the hyperthermophilic chemolithoautotroph Pyrolobus fumarii type strain (1A).</title>
        <authorList>
            <person name="Anderson I."/>
            <person name="Goker M."/>
            <person name="Nolan M."/>
            <person name="Lucas S."/>
            <person name="Hammon N."/>
            <person name="Deshpande S."/>
            <person name="Cheng J.F."/>
            <person name="Tapia R."/>
            <person name="Han C."/>
            <person name="Goodwin L."/>
            <person name="Pitluck S."/>
            <person name="Huntemann M."/>
            <person name="Liolios K."/>
            <person name="Ivanova N."/>
            <person name="Pagani I."/>
            <person name="Mavromatis K."/>
            <person name="Ovchinikova G."/>
            <person name="Pati A."/>
            <person name="Chen A."/>
            <person name="Palaniappan K."/>
            <person name="Land M."/>
            <person name="Hauser L."/>
            <person name="Brambilla E.M."/>
            <person name="Huber H."/>
            <person name="Yasawong M."/>
            <person name="Rohde M."/>
            <person name="Spring S."/>
            <person name="Abt B."/>
            <person name="Sikorski J."/>
            <person name="Wirth R."/>
            <person name="Detter J.C."/>
            <person name="Woyke T."/>
            <person name="Bristow J."/>
            <person name="Eisen J.A."/>
            <person name="Markowitz V."/>
            <person name="Hugenholtz P."/>
            <person name="Kyrpides N.C."/>
            <person name="Klenk H.P."/>
            <person name="Lapidus A."/>
        </authorList>
    </citation>
    <scope>NUCLEOTIDE SEQUENCE [LARGE SCALE GENOMIC DNA]</scope>
    <source>
        <strain evidence="5">DSM 11204 / 1A</strain>
    </source>
</reference>
<dbReference type="Pfam" id="PF01954">
    <property type="entry name" value="AF2212-like"/>
    <property type="match status" value="1"/>
</dbReference>
<dbReference type="HOGENOM" id="CLU_200885_3_1_2"/>